<evidence type="ECO:0000313" key="1">
    <source>
        <dbReference type="EMBL" id="PIR43512.1"/>
    </source>
</evidence>
<dbReference type="AlphaFoldDB" id="A0A2H0RAF4"/>
<proteinExistence type="predicted"/>
<gene>
    <name evidence="1" type="ORF">COV24_02265</name>
</gene>
<dbReference type="Proteomes" id="UP000230214">
    <property type="component" value="Unassembled WGS sequence"/>
</dbReference>
<dbReference type="EMBL" id="PCXU01000020">
    <property type="protein sequence ID" value="PIR43512.1"/>
    <property type="molecule type" value="Genomic_DNA"/>
</dbReference>
<accession>A0A2H0RAF4</accession>
<dbReference type="Gene3D" id="1.20.120.330">
    <property type="entry name" value="Nucleotidyltransferases domain 2"/>
    <property type="match status" value="1"/>
</dbReference>
<protein>
    <submittedName>
        <fullName evidence="1">Nucleotidyltransferase</fullName>
    </submittedName>
</protein>
<dbReference type="SUPFAM" id="SSF81593">
    <property type="entry name" value="Nucleotidyltransferase substrate binding subunit/domain"/>
    <property type="match status" value="1"/>
</dbReference>
<keyword evidence="1" id="KW-0808">Transferase</keyword>
<organism evidence="1 2">
    <name type="scientific">candidate division WWE3 bacterium CG10_big_fil_rev_8_21_14_0_10_32_10</name>
    <dbReference type="NCBI Taxonomy" id="1975090"/>
    <lineage>
        <taxon>Bacteria</taxon>
        <taxon>Katanobacteria</taxon>
    </lineage>
</organism>
<reference evidence="1 2" key="1">
    <citation type="submission" date="2017-09" db="EMBL/GenBank/DDBJ databases">
        <title>Depth-based differentiation of microbial function through sediment-hosted aquifers and enrichment of novel symbionts in the deep terrestrial subsurface.</title>
        <authorList>
            <person name="Probst A.J."/>
            <person name="Ladd B."/>
            <person name="Jarett J.K."/>
            <person name="Geller-Mcgrath D.E."/>
            <person name="Sieber C.M."/>
            <person name="Emerson J.B."/>
            <person name="Anantharaman K."/>
            <person name="Thomas B.C."/>
            <person name="Malmstrom R."/>
            <person name="Stieglmeier M."/>
            <person name="Klingl A."/>
            <person name="Woyke T."/>
            <person name="Ryan C.M."/>
            <person name="Banfield J.F."/>
        </authorList>
    </citation>
    <scope>NUCLEOTIDE SEQUENCE [LARGE SCALE GENOMIC DNA]</scope>
    <source>
        <strain evidence="1">CG10_big_fil_rev_8_21_14_0_10_32_10</strain>
    </source>
</reference>
<dbReference type="Pfam" id="PF08780">
    <property type="entry name" value="NTase_sub_bind"/>
    <property type="match status" value="1"/>
</dbReference>
<evidence type="ECO:0000313" key="2">
    <source>
        <dbReference type="Proteomes" id="UP000230214"/>
    </source>
</evidence>
<comment type="caution">
    <text evidence="1">The sequence shown here is derived from an EMBL/GenBank/DDBJ whole genome shotgun (WGS) entry which is preliminary data.</text>
</comment>
<dbReference type="NCBIfam" id="TIGR01987">
    <property type="entry name" value="HI0074"/>
    <property type="match status" value="1"/>
</dbReference>
<dbReference type="GO" id="GO:0016740">
    <property type="term" value="F:transferase activity"/>
    <property type="evidence" value="ECO:0007669"/>
    <property type="project" value="UniProtKB-KW"/>
</dbReference>
<sequence>MNKRISDFENAVNNLETALSWSLDKFSDAIKESCIKRFELCFDLSWKCIKDYSKIQGLECYSPKTCFKNAFQLKLIDYDETWINELVEARNLSTHVYNQKLATELYNKLPRYLKLYKNLLISLKKGS</sequence>
<name>A0A2H0RAF4_UNCKA</name>
<dbReference type="InterPro" id="IPR010235">
    <property type="entry name" value="HepT"/>
</dbReference>